<dbReference type="Pfam" id="PF08706">
    <property type="entry name" value="D5_N"/>
    <property type="match status" value="1"/>
</dbReference>
<keyword evidence="3" id="KW-0067">ATP-binding</keyword>
<dbReference type="InterPro" id="IPR051620">
    <property type="entry name" value="ORF904-like_C"/>
</dbReference>
<dbReference type="EMBL" id="BAABAL010000019">
    <property type="protein sequence ID" value="GAA4024980.1"/>
    <property type="molecule type" value="Genomic_DNA"/>
</dbReference>
<keyword evidence="1" id="KW-0547">Nucleotide-binding</keyword>
<dbReference type="InterPro" id="IPR014818">
    <property type="entry name" value="Phage/plasmid_primase_P4_C"/>
</dbReference>
<dbReference type="Gene3D" id="3.40.50.300">
    <property type="entry name" value="P-loop containing nucleotide triphosphate hydrolases"/>
    <property type="match status" value="1"/>
</dbReference>
<sequence length="961" mass="104144">MLAQAPDQEQRVRFDPARPFESAYAGYYARGWDVLILPDGKKTPPPKGFTGYNGVRASFADLFAWAEDRPAGNIALRMPAGVVGVDVDAYAKGGKQKIGDQTLARWEAEAGVRFPPTYRVTSRGLNDPSGKCLYRVPEGVRLRTAEGDVELIQRHHRYCVTAPSRNDDDGGNVVRLFAPDGREITTLDAIPRPEDLPELPAALVEYLREGREAEQARSLVDGEHSAFWAALPDGEPCKAMRSKLDAALAATTAGSRHDAMLTAVGAILRVAEMGHTGVHEALRQAEAAFVAAVAGERRGGAKEAAREFARMVNGDRGVGLILAKPTPEDRKGCRCGVSFSDNEIRDVIEANLDDPGTLDTLREVVGDDAFERVAAIVDGYRALAPRTTGDRPPLALVPPVAAPATSPGEEVTVTASETTGAEQIETTTEAPDSLDGAKVDLTAFSLDDRGNGQRFVAVFGDGVAWVPDTRLTRVWNGRVWETDPGSGMRYLAELLTDRMLMQAQLLAAAADKAEGEARAAVKAAGDDAAKAAAKAELERTVNSSSAARAFAKWAGASRMDARLRACATSAQSHPAIKVKSGQWDVRPRLLNVTNGAVELGLDGAVGFREHRKADRLTQIASVEYDPAATCPRFDAYLSQSQPNPAVRRLLAALVGLSIVGGNDRHILPVMIGKKRTGKTTLMEIIGGLLDNTEESRTGYAGSYPLSMLRPKRESGGDPQLSRLISKRFAWTSEAADGITLNADQLKRFSGGDRLSVRDNYTRADAVQDRAPAFVPWIATNHAPQVEGADEALKARIIAVPWTNVRADEDQDPELIKKILTEEAPGVLNWILCGYTDAMTNPMVIHNLPEECVRAAQAMYQDMSLYQRFIAEMCELCPCEDHKSCIPVAVAWEEFKKWADLQREKSGVQRAFGNAIVDSGHESKSVRIIPGGKPRRVYVGLNLNKEARAEQIERQESGAVEM</sequence>
<proteinExistence type="predicted"/>
<evidence type="ECO:0000313" key="6">
    <source>
        <dbReference type="Proteomes" id="UP001501747"/>
    </source>
</evidence>
<dbReference type="InterPro" id="IPR014015">
    <property type="entry name" value="Helicase_SF3_DNA-vir"/>
</dbReference>
<evidence type="ECO:0000313" key="5">
    <source>
        <dbReference type="EMBL" id="GAA4024980.1"/>
    </source>
</evidence>
<dbReference type="SMART" id="SM00943">
    <property type="entry name" value="Prim-Pol"/>
    <property type="match status" value="1"/>
</dbReference>
<gene>
    <name evidence="5" type="ORF">GCM10022247_56800</name>
</gene>
<dbReference type="PANTHER" id="PTHR35372">
    <property type="entry name" value="ATP BINDING PROTEIN-RELATED"/>
    <property type="match status" value="1"/>
</dbReference>
<evidence type="ECO:0000256" key="1">
    <source>
        <dbReference type="ARBA" id="ARBA00022741"/>
    </source>
</evidence>
<dbReference type="Proteomes" id="UP001501747">
    <property type="component" value="Unassembled WGS sequence"/>
</dbReference>
<evidence type="ECO:0000256" key="2">
    <source>
        <dbReference type="ARBA" id="ARBA00022801"/>
    </source>
</evidence>
<dbReference type="InterPro" id="IPR006500">
    <property type="entry name" value="Helicase_put_C_phage/plasmid"/>
</dbReference>
<accession>A0ABP7TE10</accession>
<comment type="caution">
    <text evidence="5">The sequence shown here is derived from an EMBL/GenBank/DDBJ whole genome shotgun (WGS) entry which is preliminary data.</text>
</comment>
<dbReference type="PANTHER" id="PTHR35372:SF2">
    <property type="entry name" value="SF3 HELICASE DOMAIN-CONTAINING PROTEIN"/>
    <property type="match status" value="1"/>
</dbReference>
<protein>
    <recommendedName>
        <fullName evidence="4">SF3 helicase domain-containing protein</fullName>
    </recommendedName>
</protein>
<evidence type="ECO:0000256" key="3">
    <source>
        <dbReference type="ARBA" id="ARBA00022840"/>
    </source>
</evidence>
<dbReference type="SUPFAM" id="SSF52540">
    <property type="entry name" value="P-loop containing nucleoside triphosphate hydrolases"/>
    <property type="match status" value="1"/>
</dbReference>
<dbReference type="InterPro" id="IPR027417">
    <property type="entry name" value="P-loop_NTPase"/>
</dbReference>
<dbReference type="PROSITE" id="PS51206">
    <property type="entry name" value="SF3_HELICASE_1"/>
    <property type="match status" value="1"/>
</dbReference>
<dbReference type="NCBIfam" id="TIGR01613">
    <property type="entry name" value="primase_Cterm"/>
    <property type="match status" value="1"/>
</dbReference>
<keyword evidence="6" id="KW-1185">Reference proteome</keyword>
<evidence type="ECO:0000259" key="4">
    <source>
        <dbReference type="PROSITE" id="PS51206"/>
    </source>
</evidence>
<keyword evidence="2" id="KW-0378">Hydrolase</keyword>
<feature type="domain" description="SF3 helicase" evidence="4">
    <location>
        <begin position="645"/>
        <end position="814"/>
    </location>
</feature>
<dbReference type="SMART" id="SM00885">
    <property type="entry name" value="D5_N"/>
    <property type="match status" value="1"/>
</dbReference>
<organism evidence="5 6">
    <name type="scientific">Allokutzneria multivorans</name>
    <dbReference type="NCBI Taxonomy" id="1142134"/>
    <lineage>
        <taxon>Bacteria</taxon>
        <taxon>Bacillati</taxon>
        <taxon>Actinomycetota</taxon>
        <taxon>Actinomycetes</taxon>
        <taxon>Pseudonocardiales</taxon>
        <taxon>Pseudonocardiaceae</taxon>
        <taxon>Allokutzneria</taxon>
    </lineage>
</organism>
<dbReference type="Pfam" id="PF09250">
    <property type="entry name" value="Prim-Pol"/>
    <property type="match status" value="1"/>
</dbReference>
<name>A0ABP7TE10_9PSEU</name>
<dbReference type="InterPro" id="IPR015330">
    <property type="entry name" value="DNA_primase/pol_bifunc_N"/>
</dbReference>
<dbReference type="RefSeq" id="WP_344881212.1">
    <property type="nucleotide sequence ID" value="NZ_BAABAL010000019.1"/>
</dbReference>
<reference evidence="6" key="1">
    <citation type="journal article" date="2019" name="Int. J. Syst. Evol. Microbiol.">
        <title>The Global Catalogue of Microorganisms (GCM) 10K type strain sequencing project: providing services to taxonomists for standard genome sequencing and annotation.</title>
        <authorList>
            <consortium name="The Broad Institute Genomics Platform"/>
            <consortium name="The Broad Institute Genome Sequencing Center for Infectious Disease"/>
            <person name="Wu L."/>
            <person name="Ma J."/>
        </authorList>
    </citation>
    <scope>NUCLEOTIDE SEQUENCE [LARGE SCALE GENOMIC DNA]</scope>
    <source>
        <strain evidence="6">JCM 17342</strain>
    </source>
</reference>